<dbReference type="InterPro" id="IPR001214">
    <property type="entry name" value="SET_dom"/>
</dbReference>
<dbReference type="Gene3D" id="3.30.40.10">
    <property type="entry name" value="Zinc/RING finger domain, C3HC4 (zinc finger)"/>
    <property type="match status" value="1"/>
</dbReference>
<protein>
    <submittedName>
        <fullName evidence="5">Histone-lysine N-methyltransferase 2E-like</fullName>
    </submittedName>
</protein>
<sequence>MGLDRNSIPDTYLCEKCEPRKVDRHKAKALQIRKKEEMTGAQSKKQERSRSRSGQSRTNKKVKVNSEGAEAEIKLRRRSKSKSGNTSTADEEEQDAWVIHRNLKEWIDNFEEAVTNQYTPEVQLLAGVMRVDNELVSEQLQAQLCKVAEVSKTQRCLVSAQHIKKEQVIVEYKGRFLTLSQFHGQHPVFRSRVFPFVLFHKPHEDEEGICVDAREYGNIARFIRRSCTPNAEVRHVILNGLLHLYIFSRKDIKKEQEITIPFDFASDD</sequence>
<dbReference type="InterPro" id="IPR046341">
    <property type="entry name" value="SET_dom_sf"/>
</dbReference>
<dbReference type="Pfam" id="PF00856">
    <property type="entry name" value="SET"/>
    <property type="match status" value="1"/>
</dbReference>
<evidence type="ECO:0000259" key="3">
    <source>
        <dbReference type="PROSITE" id="PS50280"/>
    </source>
</evidence>
<dbReference type="PROSITE" id="PS50280">
    <property type="entry name" value="SET"/>
    <property type="match status" value="1"/>
</dbReference>
<keyword evidence="4" id="KW-1185">Reference proteome</keyword>
<gene>
    <name evidence="5" type="primary">LOC106476730</name>
</gene>
<dbReference type="PANTHER" id="PTHR46462:SF3">
    <property type="entry name" value="UPSET, ISOFORM A"/>
    <property type="match status" value="1"/>
</dbReference>
<feature type="compositionally biased region" description="Basic and acidic residues" evidence="2">
    <location>
        <begin position="33"/>
        <end position="50"/>
    </location>
</feature>
<evidence type="ECO:0000313" key="5">
    <source>
        <dbReference type="RefSeq" id="XP_013792816.1"/>
    </source>
</evidence>
<reference evidence="5" key="1">
    <citation type="submission" date="2025-08" db="UniProtKB">
        <authorList>
            <consortium name="RefSeq"/>
        </authorList>
    </citation>
    <scope>IDENTIFICATION</scope>
    <source>
        <tissue evidence="5">Muscle</tissue>
    </source>
</reference>
<feature type="region of interest" description="Disordered" evidence="2">
    <location>
        <begin position="17"/>
        <end position="93"/>
    </location>
</feature>
<dbReference type="RefSeq" id="XP_013792816.1">
    <property type="nucleotide sequence ID" value="XM_013937362.1"/>
</dbReference>
<dbReference type="SMART" id="SM00317">
    <property type="entry name" value="SET"/>
    <property type="match status" value="1"/>
</dbReference>
<keyword evidence="1" id="KW-0156">Chromatin regulator</keyword>
<dbReference type="GeneID" id="106476730"/>
<dbReference type="CDD" id="cd10529">
    <property type="entry name" value="SET_SETD5-like"/>
    <property type="match status" value="1"/>
</dbReference>
<feature type="non-terminal residue" evidence="5">
    <location>
        <position position="268"/>
    </location>
</feature>
<evidence type="ECO:0000313" key="4">
    <source>
        <dbReference type="Proteomes" id="UP000694941"/>
    </source>
</evidence>
<evidence type="ECO:0000256" key="2">
    <source>
        <dbReference type="SAM" id="MobiDB-lite"/>
    </source>
</evidence>
<name>A0ABM1C1Z5_LIMPO</name>
<evidence type="ECO:0000256" key="1">
    <source>
        <dbReference type="ARBA" id="ARBA00022853"/>
    </source>
</evidence>
<dbReference type="InterPro" id="IPR013083">
    <property type="entry name" value="Znf_RING/FYVE/PHD"/>
</dbReference>
<accession>A0ABM1C1Z5</accession>
<dbReference type="SUPFAM" id="SSF82199">
    <property type="entry name" value="SET domain"/>
    <property type="match status" value="1"/>
</dbReference>
<dbReference type="Gene3D" id="2.170.270.10">
    <property type="entry name" value="SET domain"/>
    <property type="match status" value="1"/>
</dbReference>
<dbReference type="Proteomes" id="UP000694941">
    <property type="component" value="Unplaced"/>
</dbReference>
<feature type="compositionally biased region" description="Basic residues" evidence="2">
    <location>
        <begin position="22"/>
        <end position="32"/>
    </location>
</feature>
<feature type="domain" description="SET" evidence="3">
    <location>
        <begin position="140"/>
        <end position="263"/>
    </location>
</feature>
<dbReference type="PANTHER" id="PTHR46462">
    <property type="entry name" value="UPSET, ISOFORM A"/>
    <property type="match status" value="1"/>
</dbReference>
<proteinExistence type="predicted"/>
<organism evidence="4 5">
    <name type="scientific">Limulus polyphemus</name>
    <name type="common">Atlantic horseshoe crab</name>
    <dbReference type="NCBI Taxonomy" id="6850"/>
    <lineage>
        <taxon>Eukaryota</taxon>
        <taxon>Metazoa</taxon>
        <taxon>Ecdysozoa</taxon>
        <taxon>Arthropoda</taxon>
        <taxon>Chelicerata</taxon>
        <taxon>Merostomata</taxon>
        <taxon>Xiphosura</taxon>
        <taxon>Limulidae</taxon>
        <taxon>Limulus</taxon>
    </lineage>
</organism>